<proteinExistence type="predicted"/>
<accession>A0ABT6Y442</accession>
<keyword evidence="2" id="KW-1185">Reference proteome</keyword>
<evidence type="ECO:0000313" key="2">
    <source>
        <dbReference type="Proteomes" id="UP001236507"/>
    </source>
</evidence>
<evidence type="ECO:0000313" key="1">
    <source>
        <dbReference type="EMBL" id="MDI9858338.1"/>
    </source>
</evidence>
<protein>
    <submittedName>
        <fullName evidence="1">Uncharacterized protein</fullName>
    </submittedName>
</protein>
<name>A0ABT6Y442_9BACT</name>
<organism evidence="1 2">
    <name type="scientific">Flectobacillus roseus</name>
    <dbReference type="NCBI Taxonomy" id="502259"/>
    <lineage>
        <taxon>Bacteria</taxon>
        <taxon>Pseudomonadati</taxon>
        <taxon>Bacteroidota</taxon>
        <taxon>Cytophagia</taxon>
        <taxon>Cytophagales</taxon>
        <taxon>Flectobacillaceae</taxon>
        <taxon>Flectobacillus</taxon>
    </lineage>
</organism>
<dbReference type="EMBL" id="JASHIF010000002">
    <property type="protein sequence ID" value="MDI9858338.1"/>
    <property type="molecule type" value="Genomic_DNA"/>
</dbReference>
<dbReference type="Proteomes" id="UP001236507">
    <property type="component" value="Unassembled WGS sequence"/>
</dbReference>
<sequence>MKLENYFFRVRFTNGKLDGITSRLEEPYDLLSYTFSIWSFSPTSLSPLEERWRRKNIQTLKALLRGEEVDEDDIGQLVRLDAGKLLFTKEIVSYEIPESVGYQYCELPTEEYLALYEQFVTLIDLLRNTCLNRNIANLKNYTFHVRFMDGKLDGITSSFEEPYDLLLYTFSIWSFNPNSLFPHEERWHRKNIQTLKALLRGEEVDEDDIDQMVRPDAGTLLFTKEIVSYEMPESVGYQYCELPTEEYLALYEQFVTLMDTLKKTYLES</sequence>
<comment type="caution">
    <text evidence="1">The sequence shown here is derived from an EMBL/GenBank/DDBJ whole genome shotgun (WGS) entry which is preliminary data.</text>
</comment>
<dbReference type="RefSeq" id="WP_283343575.1">
    <property type="nucleotide sequence ID" value="NZ_JASHIF010000002.1"/>
</dbReference>
<gene>
    <name evidence="1" type="ORF">QM524_03840</name>
</gene>
<reference evidence="1 2" key="1">
    <citation type="submission" date="2023-05" db="EMBL/GenBank/DDBJ databases">
        <title>Novel species of genus Flectobacillus isolated from stream in China.</title>
        <authorList>
            <person name="Lu H."/>
        </authorList>
    </citation>
    <scope>NUCLEOTIDE SEQUENCE [LARGE SCALE GENOMIC DNA]</scope>
    <source>
        <strain evidence="1 2">KCTC 42575</strain>
    </source>
</reference>